<evidence type="ECO:0000313" key="3">
    <source>
        <dbReference type="Proteomes" id="UP000694843"/>
    </source>
</evidence>
<evidence type="ECO:0000256" key="2">
    <source>
        <dbReference type="ARBA" id="ARBA00043974"/>
    </source>
</evidence>
<keyword evidence="3" id="KW-1185">Reference proteome</keyword>
<protein>
    <submittedName>
        <fullName evidence="4">Uncharacterized protein LOC108670779</fullName>
    </submittedName>
</protein>
<keyword evidence="1" id="KW-0143">Chaperone</keyword>
<dbReference type="Pfam" id="PF05348">
    <property type="entry name" value="UMP1"/>
    <property type="match status" value="1"/>
</dbReference>
<name>A0A8B7NJE0_HYAAZ</name>
<dbReference type="GeneID" id="108670779"/>
<dbReference type="PANTHER" id="PTHR12828">
    <property type="entry name" value="PROTEASOME MATURATION PROTEIN UMP1"/>
    <property type="match status" value="1"/>
</dbReference>
<dbReference type="PANTHER" id="PTHR12828:SF3">
    <property type="entry name" value="PROTEASOME MATURATION PROTEIN"/>
    <property type="match status" value="1"/>
</dbReference>
<dbReference type="GO" id="GO:0043248">
    <property type="term" value="P:proteasome assembly"/>
    <property type="evidence" value="ECO:0007669"/>
    <property type="project" value="InterPro"/>
</dbReference>
<dbReference type="GO" id="GO:0005737">
    <property type="term" value="C:cytoplasm"/>
    <property type="evidence" value="ECO:0007669"/>
    <property type="project" value="TreeGrafter"/>
</dbReference>
<organism evidence="3 4">
    <name type="scientific">Hyalella azteca</name>
    <name type="common">Amphipod</name>
    <dbReference type="NCBI Taxonomy" id="294128"/>
    <lineage>
        <taxon>Eukaryota</taxon>
        <taxon>Metazoa</taxon>
        <taxon>Ecdysozoa</taxon>
        <taxon>Arthropoda</taxon>
        <taxon>Crustacea</taxon>
        <taxon>Multicrustacea</taxon>
        <taxon>Malacostraca</taxon>
        <taxon>Eumalacostraca</taxon>
        <taxon>Peracarida</taxon>
        <taxon>Amphipoda</taxon>
        <taxon>Senticaudata</taxon>
        <taxon>Talitrida</taxon>
        <taxon>Talitroidea</taxon>
        <taxon>Hyalellidae</taxon>
        <taxon>Hyalella</taxon>
    </lineage>
</organism>
<gene>
    <name evidence="4" type="primary">LOC108670779</name>
</gene>
<dbReference type="OrthoDB" id="15001at2759"/>
<evidence type="ECO:0000313" key="4">
    <source>
        <dbReference type="RefSeq" id="XP_018013762.1"/>
    </source>
</evidence>
<sequence>MALCSQNSALAVSSQEFDYGSTNGPSVGADSLMLRAPMTTRKMHPVESSERTYQERQEKLELQMATRTFGLGFAMHRRHERAAAGFAGIGHLNGVLPRSNAMHDALTARDVEIDFSDTLALDVFSQRSPHELMERALTGKF</sequence>
<dbReference type="KEGG" id="hazt:108670779"/>
<dbReference type="RefSeq" id="XP_018013762.1">
    <property type="nucleotide sequence ID" value="XM_018158273.2"/>
</dbReference>
<comment type="similarity">
    <text evidence="2">Belongs to the POMP/UMP1 family.</text>
</comment>
<evidence type="ECO:0000256" key="1">
    <source>
        <dbReference type="ARBA" id="ARBA00023186"/>
    </source>
</evidence>
<dbReference type="InterPro" id="IPR008012">
    <property type="entry name" value="Ump1"/>
</dbReference>
<dbReference type="GO" id="GO:0005634">
    <property type="term" value="C:nucleus"/>
    <property type="evidence" value="ECO:0007669"/>
    <property type="project" value="TreeGrafter"/>
</dbReference>
<accession>A0A8B7NJE0</accession>
<proteinExistence type="inferred from homology"/>
<dbReference type="Proteomes" id="UP000694843">
    <property type="component" value="Unplaced"/>
</dbReference>
<dbReference type="AlphaFoldDB" id="A0A8B7NJE0"/>
<reference evidence="4" key="1">
    <citation type="submission" date="2025-08" db="UniProtKB">
        <authorList>
            <consortium name="RefSeq"/>
        </authorList>
    </citation>
    <scope>IDENTIFICATION</scope>
    <source>
        <tissue evidence="4">Whole organism</tissue>
    </source>
</reference>